<evidence type="ECO:0000256" key="8">
    <source>
        <dbReference type="ARBA" id="ARBA00023004"/>
    </source>
</evidence>
<dbReference type="GO" id="GO:0020037">
    <property type="term" value="F:heme binding"/>
    <property type="evidence" value="ECO:0007669"/>
    <property type="project" value="InterPro"/>
</dbReference>
<evidence type="ECO:0000256" key="9">
    <source>
        <dbReference type="ARBA" id="ARBA00023033"/>
    </source>
</evidence>
<comment type="subcellular location">
    <subcellularLocation>
        <location evidence="2">Membrane</location>
    </subcellularLocation>
</comment>
<comment type="cofactor">
    <cofactor evidence="1">
        <name>heme</name>
        <dbReference type="ChEBI" id="CHEBI:30413"/>
    </cofactor>
</comment>
<name>A0A392RMQ1_9FABA</name>
<keyword evidence="4" id="KW-0812">Transmembrane</keyword>
<dbReference type="EMBL" id="LXQA010246122">
    <property type="protein sequence ID" value="MCI37579.1"/>
    <property type="molecule type" value="Genomic_DNA"/>
</dbReference>
<evidence type="ECO:0000256" key="1">
    <source>
        <dbReference type="ARBA" id="ARBA00001971"/>
    </source>
</evidence>
<dbReference type="InterPro" id="IPR036396">
    <property type="entry name" value="Cyt_P450_sf"/>
</dbReference>
<proteinExistence type="predicted"/>
<evidence type="ECO:0000256" key="7">
    <source>
        <dbReference type="ARBA" id="ARBA00023002"/>
    </source>
</evidence>
<dbReference type="AlphaFoldDB" id="A0A392RMQ1"/>
<accession>A0A392RMQ1</accession>
<keyword evidence="3" id="KW-0349">Heme</keyword>
<comment type="caution">
    <text evidence="11">The sequence shown here is derived from an EMBL/GenBank/DDBJ whole genome shotgun (WGS) entry which is preliminary data.</text>
</comment>
<dbReference type="GO" id="GO:0004497">
    <property type="term" value="F:monooxygenase activity"/>
    <property type="evidence" value="ECO:0007669"/>
    <property type="project" value="UniProtKB-KW"/>
</dbReference>
<dbReference type="PANTHER" id="PTHR47947">
    <property type="entry name" value="CYTOCHROME P450 82C3-RELATED"/>
    <property type="match status" value="1"/>
</dbReference>
<dbReference type="Proteomes" id="UP000265520">
    <property type="component" value="Unassembled WGS sequence"/>
</dbReference>
<dbReference type="GO" id="GO:0005506">
    <property type="term" value="F:iron ion binding"/>
    <property type="evidence" value="ECO:0007669"/>
    <property type="project" value="InterPro"/>
</dbReference>
<evidence type="ECO:0000256" key="3">
    <source>
        <dbReference type="ARBA" id="ARBA00022617"/>
    </source>
</evidence>
<keyword evidence="6" id="KW-1133">Transmembrane helix</keyword>
<dbReference type="SUPFAM" id="SSF48264">
    <property type="entry name" value="Cytochrome P450"/>
    <property type="match status" value="1"/>
</dbReference>
<evidence type="ECO:0000313" key="12">
    <source>
        <dbReference type="Proteomes" id="UP000265520"/>
    </source>
</evidence>
<dbReference type="Pfam" id="PF00067">
    <property type="entry name" value="p450"/>
    <property type="match status" value="1"/>
</dbReference>
<keyword evidence="9" id="KW-0503">Monooxygenase</keyword>
<evidence type="ECO:0000256" key="2">
    <source>
        <dbReference type="ARBA" id="ARBA00004370"/>
    </source>
</evidence>
<evidence type="ECO:0000313" key="11">
    <source>
        <dbReference type="EMBL" id="MCI37579.1"/>
    </source>
</evidence>
<keyword evidence="8" id="KW-0408">Iron</keyword>
<evidence type="ECO:0000256" key="4">
    <source>
        <dbReference type="ARBA" id="ARBA00022692"/>
    </source>
</evidence>
<keyword evidence="10" id="KW-0472">Membrane</keyword>
<feature type="non-terminal residue" evidence="11">
    <location>
        <position position="98"/>
    </location>
</feature>
<keyword evidence="5" id="KW-0479">Metal-binding</keyword>
<dbReference type="GO" id="GO:0016020">
    <property type="term" value="C:membrane"/>
    <property type="evidence" value="ECO:0007669"/>
    <property type="project" value="UniProtKB-SubCell"/>
</dbReference>
<organism evidence="11 12">
    <name type="scientific">Trifolium medium</name>
    <dbReference type="NCBI Taxonomy" id="97028"/>
    <lineage>
        <taxon>Eukaryota</taxon>
        <taxon>Viridiplantae</taxon>
        <taxon>Streptophyta</taxon>
        <taxon>Embryophyta</taxon>
        <taxon>Tracheophyta</taxon>
        <taxon>Spermatophyta</taxon>
        <taxon>Magnoliopsida</taxon>
        <taxon>eudicotyledons</taxon>
        <taxon>Gunneridae</taxon>
        <taxon>Pentapetalae</taxon>
        <taxon>rosids</taxon>
        <taxon>fabids</taxon>
        <taxon>Fabales</taxon>
        <taxon>Fabaceae</taxon>
        <taxon>Papilionoideae</taxon>
        <taxon>50 kb inversion clade</taxon>
        <taxon>NPAAA clade</taxon>
        <taxon>Hologalegina</taxon>
        <taxon>IRL clade</taxon>
        <taxon>Trifolieae</taxon>
        <taxon>Trifolium</taxon>
    </lineage>
</organism>
<dbReference type="GO" id="GO:0016705">
    <property type="term" value="F:oxidoreductase activity, acting on paired donors, with incorporation or reduction of molecular oxygen"/>
    <property type="evidence" value="ECO:0007669"/>
    <property type="project" value="InterPro"/>
</dbReference>
<dbReference type="PANTHER" id="PTHR47947:SF26">
    <property type="entry name" value="CYTOCHROME P450"/>
    <property type="match status" value="1"/>
</dbReference>
<evidence type="ECO:0000256" key="5">
    <source>
        <dbReference type="ARBA" id="ARBA00022723"/>
    </source>
</evidence>
<sequence length="98" mass="11594">MIGFSPYGSYWRTVRKISTVHVLSNQRIEILLKQVMESEVNTAMKDSYDFWQKMKNEGNPRKAITEMKKWFGDIAINVMFRTVVGKRFDGDEEENQRI</sequence>
<dbReference type="Gene3D" id="1.20.930.50">
    <property type="match status" value="1"/>
</dbReference>
<evidence type="ECO:0000256" key="6">
    <source>
        <dbReference type="ARBA" id="ARBA00022989"/>
    </source>
</evidence>
<protein>
    <submittedName>
        <fullName evidence="11">Cytochrome P450 82A3-like</fullName>
    </submittedName>
</protein>
<dbReference type="InterPro" id="IPR050651">
    <property type="entry name" value="Plant_Cytochrome_P450_Monoox"/>
</dbReference>
<reference evidence="11 12" key="1">
    <citation type="journal article" date="2018" name="Front. Plant Sci.">
        <title>Red Clover (Trifolium pratense) and Zigzag Clover (T. medium) - A Picture of Genomic Similarities and Differences.</title>
        <authorList>
            <person name="Dluhosova J."/>
            <person name="Istvanek J."/>
            <person name="Nedelnik J."/>
            <person name="Repkova J."/>
        </authorList>
    </citation>
    <scope>NUCLEOTIDE SEQUENCE [LARGE SCALE GENOMIC DNA]</scope>
    <source>
        <strain evidence="12">cv. 10/8</strain>
        <tissue evidence="11">Leaf</tissue>
    </source>
</reference>
<keyword evidence="12" id="KW-1185">Reference proteome</keyword>
<dbReference type="InterPro" id="IPR001128">
    <property type="entry name" value="Cyt_P450"/>
</dbReference>
<keyword evidence="7" id="KW-0560">Oxidoreductase</keyword>
<evidence type="ECO:0000256" key="10">
    <source>
        <dbReference type="ARBA" id="ARBA00023136"/>
    </source>
</evidence>